<evidence type="ECO:0000256" key="3">
    <source>
        <dbReference type="ARBA" id="ARBA00023125"/>
    </source>
</evidence>
<dbReference type="PROSITE" id="PS50863">
    <property type="entry name" value="B3"/>
    <property type="match status" value="1"/>
</dbReference>
<gene>
    <name evidence="8" type="ORF">QYE76_067469</name>
</gene>
<evidence type="ECO:0000256" key="6">
    <source>
        <dbReference type="SAM" id="MobiDB-lite"/>
    </source>
</evidence>
<dbReference type="InterPro" id="IPR015300">
    <property type="entry name" value="DNA-bd_pseudobarrel_sf"/>
</dbReference>
<dbReference type="InterPro" id="IPR044837">
    <property type="entry name" value="REM16-like"/>
</dbReference>
<dbReference type="SMART" id="SM01019">
    <property type="entry name" value="B3"/>
    <property type="match status" value="1"/>
</dbReference>
<dbReference type="CDD" id="cd10017">
    <property type="entry name" value="B3_DNA"/>
    <property type="match status" value="1"/>
</dbReference>
<dbReference type="GO" id="GO:0005634">
    <property type="term" value="C:nucleus"/>
    <property type="evidence" value="ECO:0007669"/>
    <property type="project" value="UniProtKB-SubCell"/>
</dbReference>
<sequence>MAEANSYEEQRRRRVKDNKRKLDELGLHNLSAAVRQAAAEPMPTKLVKPRNPVMDVPTRRSGRIVNIAEQPDYNPEKAQRVRYPAPEYATKEQRAYAIAKAQELKDQLGSDCPAFIKPMSHGYATKSDSLKIPMNFREHLPVRDEMMVLVDEMNNEFHLLYSFKKHGPDQYNHRINQWKGFAADHRLADGDCLVFQLIESTRFIYLERVLTTKMTTDGVSFQYCQRRRCMRMFNWYGQLRTCLRVTALKPKEMDMSICHFDQSGTQNETPDAPVDCSVGES</sequence>
<dbReference type="GO" id="GO:0003677">
    <property type="term" value="F:DNA binding"/>
    <property type="evidence" value="ECO:0007669"/>
    <property type="project" value="UniProtKB-KW"/>
</dbReference>
<accession>A0AAD8SCW3</accession>
<dbReference type="Pfam" id="PF02362">
    <property type="entry name" value="B3"/>
    <property type="match status" value="1"/>
</dbReference>
<keyword evidence="3" id="KW-0238">DNA-binding</keyword>
<dbReference type="SUPFAM" id="SSF101936">
    <property type="entry name" value="DNA-binding pseudobarrel domain"/>
    <property type="match status" value="1"/>
</dbReference>
<protein>
    <recommendedName>
        <fullName evidence="7">TF-B3 domain-containing protein</fullName>
    </recommendedName>
</protein>
<keyword evidence="5" id="KW-0539">Nucleus</keyword>
<evidence type="ECO:0000256" key="5">
    <source>
        <dbReference type="ARBA" id="ARBA00023242"/>
    </source>
</evidence>
<organism evidence="8 9">
    <name type="scientific">Lolium multiflorum</name>
    <name type="common">Italian ryegrass</name>
    <name type="synonym">Lolium perenne subsp. multiflorum</name>
    <dbReference type="NCBI Taxonomy" id="4521"/>
    <lineage>
        <taxon>Eukaryota</taxon>
        <taxon>Viridiplantae</taxon>
        <taxon>Streptophyta</taxon>
        <taxon>Embryophyta</taxon>
        <taxon>Tracheophyta</taxon>
        <taxon>Spermatophyta</taxon>
        <taxon>Magnoliopsida</taxon>
        <taxon>Liliopsida</taxon>
        <taxon>Poales</taxon>
        <taxon>Poaceae</taxon>
        <taxon>BOP clade</taxon>
        <taxon>Pooideae</taxon>
        <taxon>Poodae</taxon>
        <taxon>Poeae</taxon>
        <taxon>Poeae Chloroplast Group 2 (Poeae type)</taxon>
        <taxon>Loliodinae</taxon>
        <taxon>Loliinae</taxon>
        <taxon>Lolium</taxon>
    </lineage>
</organism>
<feature type="domain" description="TF-B3" evidence="7">
    <location>
        <begin position="115"/>
        <end position="212"/>
    </location>
</feature>
<dbReference type="InterPro" id="IPR003340">
    <property type="entry name" value="B3_DNA-bd"/>
</dbReference>
<evidence type="ECO:0000256" key="1">
    <source>
        <dbReference type="ARBA" id="ARBA00004123"/>
    </source>
</evidence>
<reference evidence="8" key="1">
    <citation type="submission" date="2023-07" db="EMBL/GenBank/DDBJ databases">
        <title>A chromosome-level genome assembly of Lolium multiflorum.</title>
        <authorList>
            <person name="Chen Y."/>
            <person name="Copetti D."/>
            <person name="Kolliker R."/>
            <person name="Studer B."/>
        </authorList>
    </citation>
    <scope>NUCLEOTIDE SEQUENCE</scope>
    <source>
        <strain evidence="8">02402/16</strain>
        <tissue evidence="8">Leaf</tissue>
    </source>
</reference>
<dbReference type="PANTHER" id="PTHR31391">
    <property type="entry name" value="B3 DOMAIN-CONTAINING PROTEIN OS11G0197600-RELATED"/>
    <property type="match status" value="1"/>
</dbReference>
<evidence type="ECO:0000256" key="4">
    <source>
        <dbReference type="ARBA" id="ARBA00023163"/>
    </source>
</evidence>
<evidence type="ECO:0000256" key="2">
    <source>
        <dbReference type="ARBA" id="ARBA00023015"/>
    </source>
</evidence>
<comment type="subcellular location">
    <subcellularLocation>
        <location evidence="1">Nucleus</location>
    </subcellularLocation>
</comment>
<feature type="region of interest" description="Disordered" evidence="6">
    <location>
        <begin position="1"/>
        <end position="22"/>
    </location>
</feature>
<evidence type="ECO:0000259" key="7">
    <source>
        <dbReference type="PROSITE" id="PS50863"/>
    </source>
</evidence>
<name>A0AAD8SCW3_LOLMU</name>
<keyword evidence="9" id="KW-1185">Reference proteome</keyword>
<dbReference type="EMBL" id="JAUUTY010000004">
    <property type="protein sequence ID" value="KAK1649664.1"/>
    <property type="molecule type" value="Genomic_DNA"/>
</dbReference>
<keyword evidence="2" id="KW-0805">Transcription regulation</keyword>
<keyword evidence="4" id="KW-0804">Transcription</keyword>
<dbReference type="Proteomes" id="UP001231189">
    <property type="component" value="Unassembled WGS sequence"/>
</dbReference>
<proteinExistence type="predicted"/>
<comment type="caution">
    <text evidence="8">The sequence shown here is derived from an EMBL/GenBank/DDBJ whole genome shotgun (WGS) entry which is preliminary data.</text>
</comment>
<evidence type="ECO:0000313" key="9">
    <source>
        <dbReference type="Proteomes" id="UP001231189"/>
    </source>
</evidence>
<dbReference type="PANTHER" id="PTHR31391:SF99">
    <property type="entry name" value="B3 DOMAIN-CONTAINING PROTEIN OS06G0194400"/>
    <property type="match status" value="1"/>
</dbReference>
<dbReference type="Gene3D" id="2.40.330.10">
    <property type="entry name" value="DNA-binding pseudobarrel domain"/>
    <property type="match status" value="1"/>
</dbReference>
<dbReference type="AlphaFoldDB" id="A0AAD8SCW3"/>
<evidence type="ECO:0000313" key="8">
    <source>
        <dbReference type="EMBL" id="KAK1649664.1"/>
    </source>
</evidence>